<organism evidence="1 2">
    <name type="scientific">Serinibacter arcticus</name>
    <dbReference type="NCBI Taxonomy" id="1655435"/>
    <lineage>
        <taxon>Bacteria</taxon>
        <taxon>Bacillati</taxon>
        <taxon>Actinomycetota</taxon>
        <taxon>Actinomycetes</taxon>
        <taxon>Micrococcales</taxon>
        <taxon>Beutenbergiaceae</taxon>
        <taxon>Serinibacter</taxon>
    </lineage>
</organism>
<sequence>MVTSSQYEHTVAGARLMMEAFAERRLPEWEHFARTTDLMTVERGTVLVPAHTHHPYVYLVTRGLLKLRFTQARVARTVSFHGEGEIAAAFNGLGVAAFGRVALRATPHLSADPRVWPEGNPFELVAIERTTVLRAGFGAIEELAERSHAWSRMLTTFLSTSMLLMCAGLPDSHLATPEERYRSFVSRRPDLVARISQRELAAHLGVTEVGMSRIVKRVGAQRAAAAAGTDTTAAP</sequence>
<dbReference type="AlphaFoldDB" id="A0A2U1ZUQ0"/>
<comment type="caution">
    <text evidence="1">The sequence shown here is derived from an EMBL/GenBank/DDBJ whole genome shotgun (WGS) entry which is preliminary data.</text>
</comment>
<protein>
    <recommendedName>
        <fullName evidence="3">cAMP-binding protein</fullName>
    </recommendedName>
</protein>
<dbReference type="EMBL" id="PYHR01000002">
    <property type="protein sequence ID" value="PWD50691.1"/>
    <property type="molecule type" value="Genomic_DNA"/>
</dbReference>
<dbReference type="OrthoDB" id="5144396at2"/>
<name>A0A2U1ZUQ0_9MICO</name>
<keyword evidence="2" id="KW-1185">Reference proteome</keyword>
<reference evidence="1 2" key="1">
    <citation type="submission" date="2018-03" db="EMBL/GenBank/DDBJ databases">
        <title>Genome assembly of novel Miniimonas species PCH200.</title>
        <authorList>
            <person name="Thakur V."/>
            <person name="Kumar V."/>
            <person name="Singh D."/>
        </authorList>
    </citation>
    <scope>NUCLEOTIDE SEQUENCE [LARGE SCALE GENOMIC DNA]</scope>
    <source>
        <strain evidence="1 2">PCH200</strain>
    </source>
</reference>
<evidence type="ECO:0000313" key="1">
    <source>
        <dbReference type="EMBL" id="PWD50691.1"/>
    </source>
</evidence>
<dbReference type="InterPro" id="IPR018490">
    <property type="entry name" value="cNMP-bd_dom_sf"/>
</dbReference>
<gene>
    <name evidence="1" type="ORF">C8046_08525</name>
</gene>
<proteinExistence type="predicted"/>
<dbReference type="RefSeq" id="WP_109229072.1">
    <property type="nucleotide sequence ID" value="NZ_PYHR01000002.1"/>
</dbReference>
<dbReference type="Gene3D" id="2.60.120.10">
    <property type="entry name" value="Jelly Rolls"/>
    <property type="match status" value="1"/>
</dbReference>
<dbReference type="SUPFAM" id="SSF51206">
    <property type="entry name" value="cAMP-binding domain-like"/>
    <property type="match status" value="1"/>
</dbReference>
<evidence type="ECO:0008006" key="3">
    <source>
        <dbReference type="Google" id="ProtNLM"/>
    </source>
</evidence>
<dbReference type="Proteomes" id="UP000245166">
    <property type="component" value="Unassembled WGS sequence"/>
</dbReference>
<accession>A0A2U1ZUQ0</accession>
<dbReference type="InterPro" id="IPR014710">
    <property type="entry name" value="RmlC-like_jellyroll"/>
</dbReference>
<evidence type="ECO:0000313" key="2">
    <source>
        <dbReference type="Proteomes" id="UP000245166"/>
    </source>
</evidence>